<feature type="transmembrane region" description="Helical" evidence="2">
    <location>
        <begin position="64"/>
        <end position="87"/>
    </location>
</feature>
<dbReference type="Pfam" id="PF07963">
    <property type="entry name" value="N_methyl"/>
    <property type="match status" value="1"/>
</dbReference>
<keyword evidence="2" id="KW-0812">Transmembrane</keyword>
<evidence type="ECO:0000256" key="2">
    <source>
        <dbReference type="SAM" id="Phobius"/>
    </source>
</evidence>
<dbReference type="PROSITE" id="PS00409">
    <property type="entry name" value="PROKAR_NTER_METHYL"/>
    <property type="match status" value="1"/>
</dbReference>
<evidence type="ECO:0000313" key="4">
    <source>
        <dbReference type="Proteomes" id="UP000253782"/>
    </source>
</evidence>
<accession>A0A369UIZ0</accession>
<protein>
    <submittedName>
        <fullName evidence="3">Prepilin-type N-terminal cleavage/methylation domain-containing protein</fullName>
    </submittedName>
</protein>
<dbReference type="Proteomes" id="UP000253782">
    <property type="component" value="Unassembled WGS sequence"/>
</dbReference>
<dbReference type="NCBIfam" id="TIGR02532">
    <property type="entry name" value="IV_pilin_GFxxxE"/>
    <property type="match status" value="1"/>
</dbReference>
<keyword evidence="4" id="KW-1185">Reference proteome</keyword>
<gene>
    <name evidence="3" type="ORF">DVJ77_15905</name>
</gene>
<dbReference type="AlphaFoldDB" id="A0A369UIZ0"/>
<comment type="caution">
    <text evidence="3">The sequence shown here is derived from an EMBL/GenBank/DDBJ whole genome shotgun (WGS) entry which is preliminary data.</text>
</comment>
<reference evidence="3 4" key="1">
    <citation type="submission" date="2018-07" db="EMBL/GenBank/DDBJ databases">
        <title>Dyella tabacisoli L4-6T, whole genome shotgun sequence.</title>
        <authorList>
            <person name="Zhou X.-K."/>
            <person name="Li W.-J."/>
            <person name="Duan Y.-Q."/>
        </authorList>
    </citation>
    <scope>NUCLEOTIDE SEQUENCE [LARGE SCALE GENOMIC DNA]</scope>
    <source>
        <strain evidence="3 4">L4-6</strain>
    </source>
</reference>
<evidence type="ECO:0000313" key="3">
    <source>
        <dbReference type="EMBL" id="RDD80714.1"/>
    </source>
</evidence>
<dbReference type="OrthoDB" id="5801210at2"/>
<feature type="region of interest" description="Disordered" evidence="1">
    <location>
        <begin position="259"/>
        <end position="279"/>
    </location>
</feature>
<sequence>MKRGTGNGERGTCRRGDSSAPRFFPCHFSLSPFFGAERCAIAVAPPRSPFPIPRSQRATRASGFTLLEVLGALALLALLLLGVYSGVRTATHSVRSGSAAIERLDQIRSAQQFLRRELAQVLAVPLAHTDNGDSIYFVGSEHEMRFVAPLPGYLGKLGPQLQQLRLVSNGKGGSRLEASFALLPPDGSAPHPLGEPEVLLDDVQGGRFVYRNSDTEEQMGSWHGDWSDGRMLPVAVRIELKLDGNYGWPRMDASLRVDPTASGGQANLLRGLNRGQPIR</sequence>
<keyword evidence="2" id="KW-0472">Membrane</keyword>
<keyword evidence="2" id="KW-1133">Transmembrane helix</keyword>
<dbReference type="EMBL" id="QQAH01000015">
    <property type="protein sequence ID" value="RDD80714.1"/>
    <property type="molecule type" value="Genomic_DNA"/>
</dbReference>
<name>A0A369UIZ0_9GAMM</name>
<organism evidence="3 4">
    <name type="scientific">Dyella tabacisoli</name>
    <dbReference type="NCBI Taxonomy" id="2282381"/>
    <lineage>
        <taxon>Bacteria</taxon>
        <taxon>Pseudomonadati</taxon>
        <taxon>Pseudomonadota</taxon>
        <taxon>Gammaproteobacteria</taxon>
        <taxon>Lysobacterales</taxon>
        <taxon>Rhodanobacteraceae</taxon>
        <taxon>Dyella</taxon>
    </lineage>
</organism>
<evidence type="ECO:0000256" key="1">
    <source>
        <dbReference type="SAM" id="MobiDB-lite"/>
    </source>
</evidence>
<dbReference type="InterPro" id="IPR012902">
    <property type="entry name" value="N_methyl_site"/>
</dbReference>
<proteinExistence type="predicted"/>
<dbReference type="SUPFAM" id="SSF54523">
    <property type="entry name" value="Pili subunits"/>
    <property type="match status" value="1"/>
</dbReference>
<dbReference type="InterPro" id="IPR045584">
    <property type="entry name" value="Pilin-like"/>
</dbReference>